<dbReference type="GO" id="GO:0004534">
    <property type="term" value="F:5'-3' RNA exonuclease activity"/>
    <property type="evidence" value="ECO:0007669"/>
    <property type="project" value="TreeGrafter"/>
</dbReference>
<keyword evidence="3" id="KW-1185">Reference proteome</keyword>
<dbReference type="InterPro" id="IPR003141">
    <property type="entry name" value="Pol/His_phosphatase_N"/>
</dbReference>
<dbReference type="CDD" id="cd07438">
    <property type="entry name" value="PHP_HisPPase_AMP"/>
    <property type="match status" value="1"/>
</dbReference>
<evidence type="ECO:0000313" key="2">
    <source>
        <dbReference type="EMBL" id="RXS96457.1"/>
    </source>
</evidence>
<dbReference type="GO" id="GO:0035312">
    <property type="term" value="F:5'-3' DNA exonuclease activity"/>
    <property type="evidence" value="ECO:0007669"/>
    <property type="project" value="TreeGrafter"/>
</dbReference>
<dbReference type="PANTHER" id="PTHR42924:SF3">
    <property type="entry name" value="POLYMERASE_HISTIDINOL PHOSPHATASE N-TERMINAL DOMAIN-CONTAINING PROTEIN"/>
    <property type="match status" value="1"/>
</dbReference>
<dbReference type="EMBL" id="SDMK01000001">
    <property type="protein sequence ID" value="RXS96457.1"/>
    <property type="molecule type" value="Genomic_DNA"/>
</dbReference>
<dbReference type="Gene3D" id="3.20.20.140">
    <property type="entry name" value="Metal-dependent hydrolases"/>
    <property type="match status" value="1"/>
</dbReference>
<proteinExistence type="predicted"/>
<dbReference type="PANTHER" id="PTHR42924">
    <property type="entry name" value="EXONUCLEASE"/>
    <property type="match status" value="1"/>
</dbReference>
<dbReference type="AlphaFoldDB" id="A0A4Q1SGI7"/>
<accession>A0A4Q1SGI7</accession>
<protein>
    <submittedName>
        <fullName evidence="2">PHP domain-containing protein</fullName>
    </submittedName>
</protein>
<comment type="caution">
    <text evidence="2">The sequence shown here is derived from an EMBL/GenBank/DDBJ whole genome shotgun (WGS) entry which is preliminary data.</text>
</comment>
<organism evidence="2 3">
    <name type="scientific">Silvibacterium dinghuense</name>
    <dbReference type="NCBI Taxonomy" id="1560006"/>
    <lineage>
        <taxon>Bacteria</taxon>
        <taxon>Pseudomonadati</taxon>
        <taxon>Acidobacteriota</taxon>
        <taxon>Terriglobia</taxon>
        <taxon>Terriglobales</taxon>
        <taxon>Acidobacteriaceae</taxon>
        <taxon>Silvibacterium</taxon>
    </lineage>
</organism>
<dbReference type="OrthoDB" id="9804333at2"/>
<evidence type="ECO:0000313" key="3">
    <source>
        <dbReference type="Proteomes" id="UP000290253"/>
    </source>
</evidence>
<sequence length="299" mass="32565">MHPLIDLHSHTDFSDGTFAPAALVQHAAESGITLLAVTDHDTVDSYLPALEEAQRLGIQLLCGVELSTHAEPSERSVHLLGYFSTLPPQSFCNWLRKLQEGRRERNIELLARLRSLGLELTWDEVQRLAQRQVGRPHFAQALVARGYVSSLREAFDRYLGEGAAAWVERDEPPLTETLAALREAEGVSSLAHPVRIANDAEALGEFIAQYATLGLDAVECFHPEISPELSQYLVQTASELGLGITGGSDFHGANKPGIAIGTGKNQSLCVPKAVEEWIIAKLGAVAAKDERCRSSRNEG</sequence>
<dbReference type="Proteomes" id="UP000290253">
    <property type="component" value="Unassembled WGS sequence"/>
</dbReference>
<dbReference type="Gene3D" id="1.10.150.650">
    <property type="match status" value="1"/>
</dbReference>
<dbReference type="InterPro" id="IPR004013">
    <property type="entry name" value="PHP_dom"/>
</dbReference>
<evidence type="ECO:0000259" key="1">
    <source>
        <dbReference type="SMART" id="SM00481"/>
    </source>
</evidence>
<dbReference type="SUPFAM" id="SSF89550">
    <property type="entry name" value="PHP domain-like"/>
    <property type="match status" value="1"/>
</dbReference>
<gene>
    <name evidence="2" type="ORF">ESZ00_00385</name>
</gene>
<feature type="domain" description="Polymerase/histidinol phosphatase N-terminal" evidence="1">
    <location>
        <begin position="5"/>
        <end position="70"/>
    </location>
</feature>
<reference evidence="2 3" key="1">
    <citation type="journal article" date="2016" name="Int. J. Syst. Evol. Microbiol.">
        <title>Acidipila dinghuensis sp. nov., an acidobacterium isolated from forest soil.</title>
        <authorList>
            <person name="Jiang Y.W."/>
            <person name="Wang J."/>
            <person name="Chen M.H."/>
            <person name="Lv Y.Y."/>
            <person name="Qiu L.H."/>
        </authorList>
    </citation>
    <scope>NUCLEOTIDE SEQUENCE [LARGE SCALE GENOMIC DNA]</scope>
    <source>
        <strain evidence="2 3">DHOF10</strain>
    </source>
</reference>
<dbReference type="InterPro" id="IPR016195">
    <property type="entry name" value="Pol/histidinol_Pase-like"/>
</dbReference>
<dbReference type="InterPro" id="IPR052018">
    <property type="entry name" value="PHP_domain"/>
</dbReference>
<name>A0A4Q1SGI7_9BACT</name>
<dbReference type="SMART" id="SM00481">
    <property type="entry name" value="POLIIIAc"/>
    <property type="match status" value="1"/>
</dbReference>
<dbReference type="Pfam" id="PF02811">
    <property type="entry name" value="PHP"/>
    <property type="match status" value="1"/>
</dbReference>